<keyword evidence="3" id="KW-0813">Transport</keyword>
<evidence type="ECO:0000313" key="6">
    <source>
        <dbReference type="EMBL" id="UQX10816.1"/>
    </source>
</evidence>
<feature type="domain" description="Fe/B12 periplasmic-binding" evidence="5">
    <location>
        <begin position="76"/>
        <end position="342"/>
    </location>
</feature>
<dbReference type="InterPro" id="IPR002491">
    <property type="entry name" value="ABC_transptr_periplasmic_BD"/>
</dbReference>
<sequence length="343" mass="36588">MFFVAPGDRTPARSALWTLWSRRGFLRAGATAGLLAVAAPAACSSDKPAPGHRAGGGPVTITHVFGETTVPEPPKRVVSAGYTGQDDLLAVGVVPIAVTNWFGDQPFAVWPWARPKLGNAKPVVLSLDNGIQVQQIAGLKPDLIVATDAGVDADTYQKLSAIAPTLPQSDGYAFFEPWKDQATAIGQAVFQRDQMKSLINGVDQSFAGVAQKYPQFKNKRVLLLEGNLHQGSAVAVTGWRTEFLTQMGLAVADAITPFAVDQQRAFVPRGKIRAVLDAADLLIWTTENDADQRELLANPDVAALRARSMFTTTDQAGAIAFASPLSYPLVADQLPPLIGNILH</sequence>
<evidence type="ECO:0000256" key="2">
    <source>
        <dbReference type="ARBA" id="ARBA00008814"/>
    </source>
</evidence>
<dbReference type="RefSeq" id="WP_219066063.1">
    <property type="nucleotide sequence ID" value="NZ_CAJUXY010000004.1"/>
</dbReference>
<organism evidence="6 7">
    <name type="scientific">Candidatus Mycobacterium methanotrophicum</name>
    <dbReference type="NCBI Taxonomy" id="2943498"/>
    <lineage>
        <taxon>Bacteria</taxon>
        <taxon>Bacillati</taxon>
        <taxon>Actinomycetota</taxon>
        <taxon>Actinomycetes</taxon>
        <taxon>Mycobacteriales</taxon>
        <taxon>Mycobacteriaceae</taxon>
        <taxon>Mycobacterium</taxon>
    </lineage>
</organism>
<accession>A0ABY4QLI2</accession>
<dbReference type="Pfam" id="PF01497">
    <property type="entry name" value="Peripla_BP_2"/>
    <property type="match status" value="1"/>
</dbReference>
<gene>
    <name evidence="6" type="ORF">M5I08_23150</name>
</gene>
<dbReference type="EMBL" id="CP097320">
    <property type="protein sequence ID" value="UQX10816.1"/>
    <property type="molecule type" value="Genomic_DNA"/>
</dbReference>
<protein>
    <submittedName>
        <fullName evidence="6">ABC transporter substrate-binding protein</fullName>
    </submittedName>
</protein>
<keyword evidence="7" id="KW-1185">Reference proteome</keyword>
<evidence type="ECO:0000313" key="7">
    <source>
        <dbReference type="Proteomes" id="UP001056610"/>
    </source>
</evidence>
<keyword evidence="4" id="KW-0732">Signal</keyword>
<name>A0ABY4QLI2_9MYCO</name>
<dbReference type="Proteomes" id="UP001056610">
    <property type="component" value="Chromosome"/>
</dbReference>
<evidence type="ECO:0000256" key="1">
    <source>
        <dbReference type="ARBA" id="ARBA00004196"/>
    </source>
</evidence>
<dbReference type="InterPro" id="IPR051313">
    <property type="entry name" value="Bact_iron-sidero_bind"/>
</dbReference>
<evidence type="ECO:0000256" key="4">
    <source>
        <dbReference type="ARBA" id="ARBA00022729"/>
    </source>
</evidence>
<dbReference type="PANTHER" id="PTHR30532">
    <property type="entry name" value="IRON III DICITRATE-BINDING PERIPLASMIC PROTEIN"/>
    <property type="match status" value="1"/>
</dbReference>
<dbReference type="InterPro" id="IPR006311">
    <property type="entry name" value="TAT_signal"/>
</dbReference>
<reference evidence="6" key="1">
    <citation type="submission" date="2022-05" db="EMBL/GenBank/DDBJ databases">
        <title>A methanotrophic Mycobacterium dominates a cave microbial ecosystem.</title>
        <authorList>
            <person name="Van Spanning R.J.M."/>
            <person name="Guan Q."/>
            <person name="Melkonian C."/>
            <person name="Gallant J."/>
            <person name="Polerecky L."/>
            <person name="Flot J.-F."/>
            <person name="Brandt B.W."/>
            <person name="Braster M."/>
            <person name="Iturbe Espinoza P."/>
            <person name="Aerts J."/>
            <person name="Meima-Franke M."/>
            <person name="Piersma S.R."/>
            <person name="Bunduc C."/>
            <person name="Ummels R."/>
            <person name="Pain A."/>
            <person name="Fleming E.J."/>
            <person name="van der Wel N."/>
            <person name="Gherman V.D."/>
            <person name="Sarbu S.M."/>
            <person name="Bodelier P.L.E."/>
            <person name="Bitter W."/>
        </authorList>
    </citation>
    <scope>NUCLEOTIDE SEQUENCE</scope>
    <source>
        <strain evidence="6">Sulfur Cave</strain>
    </source>
</reference>
<dbReference type="PROSITE" id="PS50983">
    <property type="entry name" value="FE_B12_PBP"/>
    <property type="match status" value="1"/>
</dbReference>
<evidence type="ECO:0000256" key="3">
    <source>
        <dbReference type="ARBA" id="ARBA00022448"/>
    </source>
</evidence>
<proteinExistence type="inferred from homology"/>
<dbReference type="PROSITE" id="PS51318">
    <property type="entry name" value="TAT"/>
    <property type="match status" value="1"/>
</dbReference>
<comment type="similarity">
    <text evidence="2">Belongs to the bacterial solute-binding protein 8 family.</text>
</comment>
<comment type="subcellular location">
    <subcellularLocation>
        <location evidence="1">Cell envelope</location>
    </subcellularLocation>
</comment>
<evidence type="ECO:0000259" key="5">
    <source>
        <dbReference type="PROSITE" id="PS50983"/>
    </source>
</evidence>
<dbReference type="PANTHER" id="PTHR30532:SF24">
    <property type="entry name" value="FERRIC ENTEROBACTIN-BINDING PERIPLASMIC PROTEIN FEPB"/>
    <property type="match status" value="1"/>
</dbReference>